<evidence type="ECO:0000313" key="16">
    <source>
        <dbReference type="Proteomes" id="UP000515156"/>
    </source>
</evidence>
<proteinExistence type="inferred from homology"/>
<evidence type="ECO:0000256" key="10">
    <source>
        <dbReference type="ARBA" id="ARBA00023163"/>
    </source>
</evidence>
<dbReference type="GO" id="GO:0030154">
    <property type="term" value="P:cell differentiation"/>
    <property type="evidence" value="ECO:0007669"/>
    <property type="project" value="UniProtKB-KW"/>
</dbReference>
<accession>A0A6P7Z3J5</accession>
<evidence type="ECO:0000256" key="2">
    <source>
        <dbReference type="ARBA" id="ARBA00007163"/>
    </source>
</evidence>
<evidence type="ECO:0000313" key="17">
    <source>
        <dbReference type="RefSeq" id="XP_030071266.1"/>
    </source>
</evidence>
<dbReference type="RefSeq" id="XP_030071266.1">
    <property type="nucleotide sequence ID" value="XM_030215406.1"/>
</dbReference>
<dbReference type="FunCoup" id="A0A6P7Z3J5">
    <property type="interactions" value="2579"/>
</dbReference>
<dbReference type="SUPFAM" id="SSF57959">
    <property type="entry name" value="Leucine zipper domain"/>
    <property type="match status" value="1"/>
</dbReference>
<dbReference type="InParanoid" id="A0A6P7Z3J5"/>
<dbReference type="PRINTS" id="PR00042">
    <property type="entry name" value="LEUZIPPRFOS"/>
</dbReference>
<keyword evidence="5" id="KW-0678">Repressor</keyword>
<dbReference type="SMART" id="SM00338">
    <property type="entry name" value="BRLZ"/>
    <property type="match status" value="1"/>
</dbReference>
<dbReference type="Pfam" id="PF00170">
    <property type="entry name" value="bZIP_1"/>
    <property type="match status" value="1"/>
</dbReference>
<evidence type="ECO:0000256" key="12">
    <source>
        <dbReference type="ARBA" id="ARBA00029907"/>
    </source>
</evidence>
<organism evidence="16 17">
    <name type="scientific">Microcaecilia unicolor</name>
    <dbReference type="NCBI Taxonomy" id="1415580"/>
    <lineage>
        <taxon>Eukaryota</taxon>
        <taxon>Metazoa</taxon>
        <taxon>Chordata</taxon>
        <taxon>Craniata</taxon>
        <taxon>Vertebrata</taxon>
        <taxon>Euteleostomi</taxon>
        <taxon>Amphibia</taxon>
        <taxon>Gymnophiona</taxon>
        <taxon>Siphonopidae</taxon>
        <taxon>Microcaecilia</taxon>
    </lineage>
</organism>
<evidence type="ECO:0000256" key="11">
    <source>
        <dbReference type="ARBA" id="ARBA00023242"/>
    </source>
</evidence>
<name>A0A6P7Z3J5_9AMPH</name>
<reference evidence="17" key="1">
    <citation type="submission" date="2025-08" db="UniProtKB">
        <authorList>
            <consortium name="RefSeq"/>
        </authorList>
    </citation>
    <scope>IDENTIFICATION</scope>
</reference>
<dbReference type="PANTHER" id="PTHR23351:SF14">
    <property type="entry name" value="BASIC LEUCINE ZIPPER TRANSCRIPTIONAL FACTOR ATF-LIKE"/>
    <property type="match status" value="1"/>
</dbReference>
<gene>
    <name evidence="17" type="primary">BATF</name>
</gene>
<keyword evidence="8" id="KW-0238">DNA-binding</keyword>
<feature type="domain" description="BZIP" evidence="15">
    <location>
        <begin position="34"/>
        <end position="97"/>
    </location>
</feature>
<evidence type="ECO:0000256" key="4">
    <source>
        <dbReference type="ARBA" id="ARBA00022490"/>
    </source>
</evidence>
<dbReference type="InterPro" id="IPR046347">
    <property type="entry name" value="bZIP_sf"/>
</dbReference>
<evidence type="ECO:0000256" key="13">
    <source>
        <dbReference type="ARBA" id="ARBA00059911"/>
    </source>
</evidence>
<evidence type="ECO:0000256" key="14">
    <source>
        <dbReference type="SAM" id="MobiDB-lite"/>
    </source>
</evidence>
<protein>
    <recommendedName>
        <fullName evidence="3">Basic leucine zipper transcriptional factor ATF-like</fullName>
    </recommendedName>
    <alternativeName>
        <fullName evidence="12">B-cell-activating transcription factor</fullName>
    </alternativeName>
</protein>
<dbReference type="PROSITE" id="PS50217">
    <property type="entry name" value="BZIP"/>
    <property type="match status" value="1"/>
</dbReference>
<dbReference type="AlphaFoldDB" id="A0A6P7Z3J5"/>
<keyword evidence="16" id="KW-1185">Reference proteome</keyword>
<evidence type="ECO:0000256" key="3">
    <source>
        <dbReference type="ARBA" id="ARBA00019754"/>
    </source>
</evidence>
<evidence type="ECO:0000259" key="15">
    <source>
        <dbReference type="PROSITE" id="PS50217"/>
    </source>
</evidence>
<dbReference type="GO" id="GO:0000981">
    <property type="term" value="F:DNA-binding transcription factor activity, RNA polymerase II-specific"/>
    <property type="evidence" value="ECO:0007669"/>
    <property type="project" value="TreeGrafter"/>
</dbReference>
<dbReference type="OrthoDB" id="295274at2759"/>
<comment type="function">
    <text evidence="13">AP-1 family transcription factor that controls the differentiation of lineage-specific cells in the immune system: specifically mediates the differentiation of T-helper 17 cells (Th17), follicular T-helper cells (TfH), CD8(+) dendritic cells and class-switch recombination (CSR) in B-cells.</text>
</comment>
<dbReference type="PROSITE" id="PS00036">
    <property type="entry name" value="BZIP_BASIC"/>
    <property type="match status" value="1"/>
</dbReference>
<comment type="subcellular location">
    <subcellularLocation>
        <location evidence="1">Cytoplasm</location>
    </subcellularLocation>
</comment>
<dbReference type="GO" id="GO:0000978">
    <property type="term" value="F:RNA polymerase II cis-regulatory region sequence-specific DNA binding"/>
    <property type="evidence" value="ECO:0007669"/>
    <property type="project" value="TreeGrafter"/>
</dbReference>
<sequence>MHKSETDMSQDSDSNDQSCCSSPPLSNKQDSSDDMKKVQRREKNRIAAQKSRHRQTQKADTLHLESENLERENASLRKEIKQLTEELKYFSSLLSSHEPLCSGPALTQPAEAVYTTFPIPPHICSSRFQH</sequence>
<dbReference type="InterPro" id="IPR000837">
    <property type="entry name" value="AP-1"/>
</dbReference>
<feature type="compositionally biased region" description="Basic and acidic residues" evidence="14">
    <location>
        <begin position="60"/>
        <end position="72"/>
    </location>
</feature>
<feature type="region of interest" description="Disordered" evidence="14">
    <location>
        <begin position="1"/>
        <end position="72"/>
    </location>
</feature>
<evidence type="ECO:0000256" key="7">
    <source>
        <dbReference type="ARBA" id="ARBA00023015"/>
    </source>
</evidence>
<evidence type="ECO:0000256" key="6">
    <source>
        <dbReference type="ARBA" id="ARBA00022782"/>
    </source>
</evidence>
<keyword evidence="4" id="KW-0963">Cytoplasm</keyword>
<dbReference type="GO" id="GO:0005737">
    <property type="term" value="C:cytoplasm"/>
    <property type="evidence" value="ECO:0007669"/>
    <property type="project" value="UniProtKB-SubCell"/>
</dbReference>
<keyword evidence="9" id="KW-0010">Activator</keyword>
<dbReference type="Proteomes" id="UP000515156">
    <property type="component" value="Chromosome 9"/>
</dbReference>
<dbReference type="CDD" id="cd14701">
    <property type="entry name" value="bZIP_BATF"/>
    <property type="match status" value="1"/>
</dbReference>
<keyword evidence="10" id="KW-0804">Transcription</keyword>
<keyword evidence="7" id="KW-0805">Transcription regulation</keyword>
<dbReference type="KEGG" id="muo:115478153"/>
<dbReference type="FunFam" id="1.20.5.170:FF:000043">
    <property type="entry name" value="Basic leucine zipper transcriptional factor ATF-like"/>
    <property type="match status" value="1"/>
</dbReference>
<evidence type="ECO:0000256" key="8">
    <source>
        <dbReference type="ARBA" id="ARBA00023125"/>
    </source>
</evidence>
<dbReference type="GO" id="GO:0005634">
    <property type="term" value="C:nucleus"/>
    <property type="evidence" value="ECO:0007669"/>
    <property type="project" value="TreeGrafter"/>
</dbReference>
<keyword evidence="11" id="KW-0539">Nucleus</keyword>
<evidence type="ECO:0000256" key="9">
    <source>
        <dbReference type="ARBA" id="ARBA00023159"/>
    </source>
</evidence>
<dbReference type="PANTHER" id="PTHR23351">
    <property type="entry name" value="FOS TRANSCRIPTION FACTOR-RELATED"/>
    <property type="match status" value="1"/>
</dbReference>
<dbReference type="InterPro" id="IPR004827">
    <property type="entry name" value="bZIP"/>
</dbReference>
<dbReference type="GeneID" id="115478153"/>
<comment type="similarity">
    <text evidence="2">Belongs to the bZIP family.</text>
</comment>
<dbReference type="Gene3D" id="1.20.5.170">
    <property type="match status" value="1"/>
</dbReference>
<keyword evidence="6" id="KW-0221">Differentiation</keyword>
<evidence type="ECO:0000256" key="1">
    <source>
        <dbReference type="ARBA" id="ARBA00004496"/>
    </source>
</evidence>
<dbReference type="CTD" id="10538"/>
<evidence type="ECO:0000256" key="5">
    <source>
        <dbReference type="ARBA" id="ARBA00022491"/>
    </source>
</evidence>